<dbReference type="InterPro" id="IPR036388">
    <property type="entry name" value="WH-like_DNA-bd_sf"/>
</dbReference>
<dbReference type="EMBL" id="JACYTN010000002">
    <property type="protein sequence ID" value="MBD8497282.1"/>
    <property type="molecule type" value="Genomic_DNA"/>
</dbReference>
<evidence type="ECO:0000256" key="1">
    <source>
        <dbReference type="ARBA" id="ARBA00004496"/>
    </source>
</evidence>
<evidence type="ECO:0000256" key="3">
    <source>
        <dbReference type="ARBA" id="ARBA00022553"/>
    </source>
</evidence>
<dbReference type="RefSeq" id="WP_192023743.1">
    <property type="nucleotide sequence ID" value="NZ_JACYTN010000002.1"/>
</dbReference>
<evidence type="ECO:0000256" key="2">
    <source>
        <dbReference type="ARBA" id="ARBA00022490"/>
    </source>
</evidence>
<keyword evidence="4" id="KW-0902">Two-component regulatory system</keyword>
<name>A0ABR9AT29_9BACL</name>
<gene>
    <name evidence="16" type="ORF">IFO66_03110</name>
</gene>
<dbReference type="PANTHER" id="PTHR48111:SF49">
    <property type="entry name" value="HEME RESPONSE REGULATOR HSSR"/>
    <property type="match status" value="1"/>
</dbReference>
<evidence type="ECO:0000256" key="6">
    <source>
        <dbReference type="ARBA" id="ARBA00023026"/>
    </source>
</evidence>
<evidence type="ECO:0000256" key="12">
    <source>
        <dbReference type="PROSITE-ProRule" id="PRU00169"/>
    </source>
</evidence>
<dbReference type="Gene3D" id="3.40.50.2300">
    <property type="match status" value="1"/>
</dbReference>
<keyword evidence="8" id="KW-0010">Activator</keyword>
<evidence type="ECO:0000256" key="9">
    <source>
        <dbReference type="ARBA" id="ARBA00023163"/>
    </source>
</evidence>
<evidence type="ECO:0000313" key="17">
    <source>
        <dbReference type="Proteomes" id="UP000634529"/>
    </source>
</evidence>
<dbReference type="PROSITE" id="PS51755">
    <property type="entry name" value="OMPR_PHOB"/>
    <property type="match status" value="1"/>
</dbReference>
<sequence>MFQILVVEDNKNTAKLMKTIIGSAGYKVFLAENGIVALELLDRQHIDLIVLDIMMPQMDGFALAHTIREGRNDIPILMVSAKHLPADKRRGFMAGTDDYMVKPVDEDEMLLRMKALLRRAKIQDERMLKLGKITLKYDELSVTRENELQTLPQKEFYLLYKLLSYPDKIFTRIQLMDEIWGMDSETSDITLNVHINRLRKRFGDYPEFEIISIRGIGYKAVKHSD</sequence>
<keyword evidence="7 13" id="KW-0238">DNA-binding</keyword>
<keyword evidence="6" id="KW-0843">Virulence</keyword>
<feature type="domain" description="OmpR/PhoB-type" evidence="15">
    <location>
        <begin position="125"/>
        <end position="222"/>
    </location>
</feature>
<comment type="function">
    <text evidence="10">Member of the two-component regulatory system HssS/HssR involved in intracellular heme homeostasis and tempering of staphylococcal virulence. Phosphorylated HssR binds to a direct repeat sequence within hrtAB promoter and activates the expression of hrtAB, an efflux pump, in response to extracellular heme, hemin, hemoglobin or blood.</text>
</comment>
<keyword evidence="9" id="KW-0804">Transcription</keyword>
<feature type="modified residue" description="4-aspartylphosphate" evidence="12">
    <location>
        <position position="52"/>
    </location>
</feature>
<comment type="subcellular location">
    <subcellularLocation>
        <location evidence="1">Cytoplasm</location>
    </subcellularLocation>
</comment>
<evidence type="ECO:0000313" key="16">
    <source>
        <dbReference type="EMBL" id="MBD8497282.1"/>
    </source>
</evidence>
<dbReference type="InterPro" id="IPR011006">
    <property type="entry name" value="CheY-like_superfamily"/>
</dbReference>
<accession>A0ABR9AT29</accession>
<feature type="domain" description="Response regulatory" evidence="14">
    <location>
        <begin position="3"/>
        <end position="117"/>
    </location>
</feature>
<proteinExistence type="predicted"/>
<evidence type="ECO:0000256" key="13">
    <source>
        <dbReference type="PROSITE-ProRule" id="PRU01091"/>
    </source>
</evidence>
<evidence type="ECO:0000256" key="10">
    <source>
        <dbReference type="ARBA" id="ARBA00037471"/>
    </source>
</evidence>
<dbReference type="CDD" id="cd00383">
    <property type="entry name" value="trans_reg_C"/>
    <property type="match status" value="1"/>
</dbReference>
<evidence type="ECO:0000256" key="5">
    <source>
        <dbReference type="ARBA" id="ARBA00023015"/>
    </source>
</evidence>
<keyword evidence="5" id="KW-0805">Transcription regulation</keyword>
<evidence type="ECO:0000256" key="11">
    <source>
        <dbReference type="ARBA" id="ARBA00039976"/>
    </source>
</evidence>
<evidence type="ECO:0000256" key="8">
    <source>
        <dbReference type="ARBA" id="ARBA00023159"/>
    </source>
</evidence>
<dbReference type="SMART" id="SM00448">
    <property type="entry name" value="REC"/>
    <property type="match status" value="1"/>
</dbReference>
<evidence type="ECO:0000259" key="14">
    <source>
        <dbReference type="PROSITE" id="PS50110"/>
    </source>
</evidence>
<keyword evidence="2" id="KW-0963">Cytoplasm</keyword>
<keyword evidence="3 12" id="KW-0597">Phosphoprotein</keyword>
<dbReference type="Gene3D" id="6.10.250.690">
    <property type="match status" value="1"/>
</dbReference>
<organism evidence="16 17">
    <name type="scientific">Paenibacillus arenosi</name>
    <dbReference type="NCBI Taxonomy" id="2774142"/>
    <lineage>
        <taxon>Bacteria</taxon>
        <taxon>Bacillati</taxon>
        <taxon>Bacillota</taxon>
        <taxon>Bacilli</taxon>
        <taxon>Bacillales</taxon>
        <taxon>Paenibacillaceae</taxon>
        <taxon>Paenibacillus</taxon>
    </lineage>
</organism>
<evidence type="ECO:0000256" key="4">
    <source>
        <dbReference type="ARBA" id="ARBA00023012"/>
    </source>
</evidence>
<reference evidence="16 17" key="1">
    <citation type="submission" date="2020-09" db="EMBL/GenBank/DDBJ databases">
        <title>Paenibacillus sp. CAU 1523 isolated from sand of Haeundae Beach.</title>
        <authorList>
            <person name="Kim W."/>
        </authorList>
    </citation>
    <scope>NUCLEOTIDE SEQUENCE [LARGE SCALE GENOMIC DNA]</scope>
    <source>
        <strain evidence="16 17">CAU 1523</strain>
    </source>
</reference>
<dbReference type="PANTHER" id="PTHR48111">
    <property type="entry name" value="REGULATOR OF RPOS"/>
    <property type="match status" value="1"/>
</dbReference>
<dbReference type="PROSITE" id="PS50110">
    <property type="entry name" value="RESPONSE_REGULATORY"/>
    <property type="match status" value="1"/>
</dbReference>
<dbReference type="Pfam" id="PF00072">
    <property type="entry name" value="Response_reg"/>
    <property type="match status" value="1"/>
</dbReference>
<dbReference type="CDD" id="cd17574">
    <property type="entry name" value="REC_OmpR"/>
    <property type="match status" value="1"/>
</dbReference>
<dbReference type="SUPFAM" id="SSF52172">
    <property type="entry name" value="CheY-like"/>
    <property type="match status" value="1"/>
</dbReference>
<dbReference type="SMART" id="SM00862">
    <property type="entry name" value="Trans_reg_C"/>
    <property type="match status" value="1"/>
</dbReference>
<dbReference type="Proteomes" id="UP000634529">
    <property type="component" value="Unassembled WGS sequence"/>
</dbReference>
<dbReference type="Pfam" id="PF00486">
    <property type="entry name" value="Trans_reg_C"/>
    <property type="match status" value="1"/>
</dbReference>
<dbReference type="InterPro" id="IPR001867">
    <property type="entry name" value="OmpR/PhoB-type_DNA-bd"/>
</dbReference>
<protein>
    <recommendedName>
        <fullName evidence="11">Heme response regulator HssR</fullName>
    </recommendedName>
</protein>
<evidence type="ECO:0000256" key="7">
    <source>
        <dbReference type="ARBA" id="ARBA00023125"/>
    </source>
</evidence>
<evidence type="ECO:0000259" key="15">
    <source>
        <dbReference type="PROSITE" id="PS51755"/>
    </source>
</evidence>
<dbReference type="Gene3D" id="1.10.10.10">
    <property type="entry name" value="Winged helix-like DNA-binding domain superfamily/Winged helix DNA-binding domain"/>
    <property type="match status" value="1"/>
</dbReference>
<dbReference type="InterPro" id="IPR039420">
    <property type="entry name" value="WalR-like"/>
</dbReference>
<comment type="caution">
    <text evidence="16">The sequence shown here is derived from an EMBL/GenBank/DDBJ whole genome shotgun (WGS) entry which is preliminary data.</text>
</comment>
<dbReference type="InterPro" id="IPR001789">
    <property type="entry name" value="Sig_transdc_resp-reg_receiver"/>
</dbReference>
<keyword evidence="17" id="KW-1185">Reference proteome</keyword>
<feature type="DNA-binding region" description="OmpR/PhoB-type" evidence="13">
    <location>
        <begin position="125"/>
        <end position="222"/>
    </location>
</feature>